<proteinExistence type="inferred from homology"/>
<dbReference type="InterPro" id="IPR000412">
    <property type="entry name" value="ABC_2_transport"/>
</dbReference>
<dbReference type="PANTHER" id="PTHR43027:SF2">
    <property type="entry name" value="TRANSPORT PERMEASE PROTEIN"/>
    <property type="match status" value="1"/>
</dbReference>
<protein>
    <recommendedName>
        <fullName evidence="6">Transport permease protein</fullName>
    </recommendedName>
</protein>
<sequence>MTTELTRATARRPGPRAWKMLILSEAKSLARDYASLLLPLGLPLLVLLTSASMASSEAIGTDGFTAFEFYVLPIVLTMVFAYIGMLNMPTYLSYYRKSGILRRLGATPASPMMVLVSQIVVNALLSLIGIALALTVSFVFFDAVAPASVLAVAGAVLLVMVSMYGIGMIVASLAPTTNAAIAMGIILFLGLGALGGMFGGRNILPDALQDVSQYLPFGAASDLLAATWTGQPVELSMIVPLVVAAGCSVIISLLFFRWE</sequence>
<keyword evidence="4 6" id="KW-0472">Membrane</keyword>
<evidence type="ECO:0000259" key="7">
    <source>
        <dbReference type="PROSITE" id="PS51012"/>
    </source>
</evidence>
<dbReference type="GO" id="GO:0140359">
    <property type="term" value="F:ABC-type transporter activity"/>
    <property type="evidence" value="ECO:0007669"/>
    <property type="project" value="InterPro"/>
</dbReference>
<evidence type="ECO:0000256" key="6">
    <source>
        <dbReference type="RuleBase" id="RU361157"/>
    </source>
</evidence>
<feature type="domain" description="ABC transmembrane type-2" evidence="7">
    <location>
        <begin position="34"/>
        <end position="259"/>
    </location>
</feature>
<dbReference type="EMBL" id="DXDC01000191">
    <property type="protein sequence ID" value="HIY65913.1"/>
    <property type="molecule type" value="Genomic_DNA"/>
</dbReference>
<feature type="transmembrane region" description="Helical" evidence="6">
    <location>
        <begin position="179"/>
        <end position="198"/>
    </location>
</feature>
<evidence type="ECO:0000256" key="2">
    <source>
        <dbReference type="ARBA" id="ARBA00022692"/>
    </source>
</evidence>
<dbReference type="GO" id="GO:0043190">
    <property type="term" value="C:ATP-binding cassette (ABC) transporter complex"/>
    <property type="evidence" value="ECO:0007669"/>
    <property type="project" value="InterPro"/>
</dbReference>
<name>A0A9D2C9N3_9MICO</name>
<feature type="transmembrane region" description="Helical" evidence="6">
    <location>
        <begin position="113"/>
        <end position="141"/>
    </location>
</feature>
<evidence type="ECO:0000313" key="8">
    <source>
        <dbReference type="EMBL" id="HIY65913.1"/>
    </source>
</evidence>
<feature type="transmembrane region" description="Helical" evidence="6">
    <location>
        <begin position="147"/>
        <end position="167"/>
    </location>
</feature>
<dbReference type="AlphaFoldDB" id="A0A9D2C9N3"/>
<feature type="transmembrane region" description="Helical" evidence="6">
    <location>
        <begin position="70"/>
        <end position="92"/>
    </location>
</feature>
<evidence type="ECO:0000256" key="3">
    <source>
        <dbReference type="ARBA" id="ARBA00022989"/>
    </source>
</evidence>
<dbReference type="PROSITE" id="PS51012">
    <property type="entry name" value="ABC_TM2"/>
    <property type="match status" value="1"/>
</dbReference>
<dbReference type="InterPro" id="IPR047817">
    <property type="entry name" value="ABC2_TM_bact-type"/>
</dbReference>
<feature type="transmembrane region" description="Helical" evidence="6">
    <location>
        <begin position="237"/>
        <end position="256"/>
    </location>
</feature>
<keyword evidence="6" id="KW-0813">Transport</keyword>
<reference evidence="8" key="2">
    <citation type="submission" date="2021-04" db="EMBL/GenBank/DDBJ databases">
        <authorList>
            <person name="Gilroy R."/>
        </authorList>
    </citation>
    <scope>NUCLEOTIDE SEQUENCE</scope>
    <source>
        <strain evidence="8">ChiGjej1B1-98</strain>
    </source>
</reference>
<dbReference type="GO" id="GO:0046677">
    <property type="term" value="P:response to antibiotic"/>
    <property type="evidence" value="ECO:0007669"/>
    <property type="project" value="UniProtKB-KW"/>
</dbReference>
<evidence type="ECO:0000313" key="9">
    <source>
        <dbReference type="Proteomes" id="UP000824005"/>
    </source>
</evidence>
<gene>
    <name evidence="8" type="ORF">H9830_06515</name>
</gene>
<dbReference type="PIRSF" id="PIRSF006648">
    <property type="entry name" value="DrrB"/>
    <property type="match status" value="1"/>
</dbReference>
<dbReference type="InterPro" id="IPR052902">
    <property type="entry name" value="ABC-2_transporter"/>
</dbReference>
<keyword evidence="6" id="KW-1003">Cell membrane</keyword>
<comment type="caution">
    <text evidence="8">The sequence shown here is derived from an EMBL/GenBank/DDBJ whole genome shotgun (WGS) entry which is preliminary data.</text>
</comment>
<dbReference type="PANTHER" id="PTHR43027">
    <property type="entry name" value="DOXORUBICIN RESISTANCE ABC TRANSPORTER PERMEASE PROTEIN DRRC-RELATED"/>
    <property type="match status" value="1"/>
</dbReference>
<dbReference type="InterPro" id="IPR013525">
    <property type="entry name" value="ABC2_TM"/>
</dbReference>
<evidence type="ECO:0000256" key="1">
    <source>
        <dbReference type="ARBA" id="ARBA00004141"/>
    </source>
</evidence>
<comment type="similarity">
    <text evidence="6">Belongs to the ABC-2 integral membrane protein family.</text>
</comment>
<keyword evidence="3 6" id="KW-1133">Transmembrane helix</keyword>
<dbReference type="Pfam" id="PF01061">
    <property type="entry name" value="ABC2_membrane"/>
    <property type="match status" value="1"/>
</dbReference>
<comment type="subcellular location">
    <subcellularLocation>
        <location evidence="6">Cell membrane</location>
        <topology evidence="6">Multi-pass membrane protein</topology>
    </subcellularLocation>
    <subcellularLocation>
        <location evidence="1">Membrane</location>
        <topology evidence="1">Multi-pass membrane protein</topology>
    </subcellularLocation>
</comment>
<reference evidence="8" key="1">
    <citation type="journal article" date="2021" name="PeerJ">
        <title>Extensive microbial diversity within the chicken gut microbiome revealed by metagenomics and culture.</title>
        <authorList>
            <person name="Gilroy R."/>
            <person name="Ravi A."/>
            <person name="Getino M."/>
            <person name="Pursley I."/>
            <person name="Horton D.L."/>
            <person name="Alikhan N.F."/>
            <person name="Baker D."/>
            <person name="Gharbi K."/>
            <person name="Hall N."/>
            <person name="Watson M."/>
            <person name="Adriaenssens E.M."/>
            <person name="Foster-Nyarko E."/>
            <person name="Jarju S."/>
            <person name="Secka A."/>
            <person name="Antonio M."/>
            <person name="Oren A."/>
            <person name="Chaudhuri R.R."/>
            <person name="La Ragione R."/>
            <person name="Hildebrand F."/>
            <person name="Pallen M.J."/>
        </authorList>
    </citation>
    <scope>NUCLEOTIDE SEQUENCE</scope>
    <source>
        <strain evidence="8">ChiGjej1B1-98</strain>
    </source>
</reference>
<keyword evidence="5" id="KW-0046">Antibiotic resistance</keyword>
<comment type="caution">
    <text evidence="6">Lacks conserved residue(s) required for the propagation of feature annotation.</text>
</comment>
<evidence type="ECO:0000256" key="5">
    <source>
        <dbReference type="ARBA" id="ARBA00023251"/>
    </source>
</evidence>
<evidence type="ECO:0000256" key="4">
    <source>
        <dbReference type="ARBA" id="ARBA00023136"/>
    </source>
</evidence>
<keyword evidence="2 6" id="KW-0812">Transmembrane</keyword>
<dbReference type="Proteomes" id="UP000824005">
    <property type="component" value="Unassembled WGS sequence"/>
</dbReference>
<organism evidence="8 9">
    <name type="scientific">Candidatus Agrococcus pullicola</name>
    <dbReference type="NCBI Taxonomy" id="2838429"/>
    <lineage>
        <taxon>Bacteria</taxon>
        <taxon>Bacillati</taxon>
        <taxon>Actinomycetota</taxon>
        <taxon>Actinomycetes</taxon>
        <taxon>Micrococcales</taxon>
        <taxon>Microbacteriaceae</taxon>
        <taxon>Agrococcus</taxon>
    </lineage>
</organism>
<accession>A0A9D2C9N3</accession>